<feature type="transmembrane region" description="Helical" evidence="1">
    <location>
        <begin position="357"/>
        <end position="375"/>
    </location>
</feature>
<keyword evidence="1" id="KW-1133">Transmembrane helix</keyword>
<dbReference type="EMBL" id="QQAX01000003">
    <property type="protein sequence ID" value="RDI48137.1"/>
    <property type="molecule type" value="Genomic_DNA"/>
</dbReference>
<comment type="caution">
    <text evidence="2">The sequence shown here is derived from an EMBL/GenBank/DDBJ whole genome shotgun (WGS) entry which is preliminary data.</text>
</comment>
<evidence type="ECO:0000313" key="3">
    <source>
        <dbReference type="Proteomes" id="UP000254720"/>
    </source>
</evidence>
<evidence type="ECO:0000256" key="1">
    <source>
        <dbReference type="SAM" id="Phobius"/>
    </source>
</evidence>
<feature type="transmembrane region" description="Helical" evidence="1">
    <location>
        <begin position="12"/>
        <end position="36"/>
    </location>
</feature>
<name>A0A370GWU5_9COXI</name>
<evidence type="ECO:0000313" key="2">
    <source>
        <dbReference type="EMBL" id="RDI48137.1"/>
    </source>
</evidence>
<dbReference type="AlphaFoldDB" id="A0A370GWU5"/>
<feature type="transmembrane region" description="Helical" evidence="1">
    <location>
        <begin position="97"/>
        <end position="119"/>
    </location>
</feature>
<keyword evidence="3" id="KW-1185">Reference proteome</keyword>
<feature type="transmembrane region" description="Helical" evidence="1">
    <location>
        <begin position="231"/>
        <end position="251"/>
    </location>
</feature>
<gene>
    <name evidence="2" type="ORF">C8D86_103102</name>
</gene>
<keyword evidence="1" id="KW-0812">Transmembrane</keyword>
<feature type="transmembrane region" description="Helical" evidence="1">
    <location>
        <begin position="157"/>
        <end position="175"/>
    </location>
</feature>
<reference evidence="2 3" key="1">
    <citation type="submission" date="2018-07" db="EMBL/GenBank/DDBJ databases">
        <title>Genomic Encyclopedia of Type Strains, Phase IV (KMG-IV): sequencing the most valuable type-strain genomes for metagenomic binning, comparative biology and taxonomic classification.</title>
        <authorList>
            <person name="Goeker M."/>
        </authorList>
    </citation>
    <scope>NUCLEOTIDE SEQUENCE [LARGE SCALE GENOMIC DNA]</scope>
    <source>
        <strain evidence="2 3">DSM 16500</strain>
    </source>
</reference>
<feature type="transmembrane region" description="Helical" evidence="1">
    <location>
        <begin position="131"/>
        <end position="151"/>
    </location>
</feature>
<sequence>MIKVVSKGNLIIAASIFCFFLIFLFSWLVNGGAWVWGLYSEVDGQLAAWLSKFLIGWGKPFDMSTINPFQGMGSIFMPMNPWWNPGALVLGFSSNTLINFTISYSIYWVEIFLATFFLAKTIGLNKIESILAAEIYVLFFFPPFSAYFQAIPFFSLAPMYAHWMAIISVMTIAYIKLGEYGTFYNILLVFFLVVASFLLALTAGAYFIPYVPVYALLVFGFFLYKINRQHLFWKIGAISLVACLFLIMHGYHYYTDTFKYISAAADMPNNKISFSMPKAWNNHAHVLFAPPIFFIYFHVVALLGGLVGLFSQHGKYRWIAVSFLLIALIPDGVAFVLENGIVSGGSISQINNYYYLWAAYPIYCVFAIIFVSFLWRQVVRLKCVLVRNFSINLAQPIFIKSWNTLFPFIILLIPLIIPVLAIKIWLDTFANNSESLKVPNKTPIVDYLEKQTALKPGVIFRGTTVTYLASQNSPLRQLFESSDADHHFNPNKYILAREFLNKRFGNRHMFSDLWNFNIPTLEEYGHLISLPIYVFFKAMLAEKDDVYNRHFLNVYKLNLKVLKALGVRYIISDKALHGTDLSLVMIQRMQGSAAAAYVDYNVSISAKRAFDELQKKYKINDVISSSVFRAEFKNKLNKIHPHMQQENEKTATYLESAINSALGANQQANWSYADLEKIKSYFNIVMFTWMASPPLYLYEIKNANLGTYNPTNIIRENSAKEIFLQLSRPNFSFDKSVIVQNVLPKNIVNQLVKAKNSEMRFGRNVIRVKAESAGWSLLLLPLQYSHCFSVTEVQRSPSTEPTTRLIRANLIHSALLFKGKLDAKLNFNFGIGSNVHCRQQDINDMKELGIITSV</sequence>
<feature type="transmembrane region" description="Helical" evidence="1">
    <location>
        <begin position="286"/>
        <end position="311"/>
    </location>
</feature>
<protein>
    <recommendedName>
        <fullName evidence="4">Membrane protein YfhO</fullName>
    </recommendedName>
</protein>
<keyword evidence="1" id="KW-0472">Membrane</keyword>
<feature type="transmembrane region" description="Helical" evidence="1">
    <location>
        <begin position="182"/>
        <end position="201"/>
    </location>
</feature>
<accession>A0A370GWU5</accession>
<evidence type="ECO:0008006" key="4">
    <source>
        <dbReference type="Google" id="ProtNLM"/>
    </source>
</evidence>
<dbReference type="Proteomes" id="UP000254720">
    <property type="component" value="Unassembled WGS sequence"/>
</dbReference>
<feature type="transmembrane region" description="Helical" evidence="1">
    <location>
        <begin position="207"/>
        <end position="224"/>
    </location>
</feature>
<organism evidence="2 3">
    <name type="scientific">Aquicella lusitana</name>
    <dbReference type="NCBI Taxonomy" id="254246"/>
    <lineage>
        <taxon>Bacteria</taxon>
        <taxon>Pseudomonadati</taxon>
        <taxon>Pseudomonadota</taxon>
        <taxon>Gammaproteobacteria</taxon>
        <taxon>Legionellales</taxon>
        <taxon>Coxiellaceae</taxon>
        <taxon>Aquicella</taxon>
    </lineage>
</organism>
<feature type="transmembrane region" description="Helical" evidence="1">
    <location>
        <begin position="318"/>
        <end position="337"/>
    </location>
</feature>
<feature type="transmembrane region" description="Helical" evidence="1">
    <location>
        <begin position="405"/>
        <end position="426"/>
    </location>
</feature>
<proteinExistence type="predicted"/>